<keyword evidence="2" id="KW-1185">Reference proteome</keyword>
<proteinExistence type="predicted"/>
<accession>A0ACC2N245</accession>
<evidence type="ECO:0000313" key="1">
    <source>
        <dbReference type="EMBL" id="KAJ8664407.1"/>
    </source>
</evidence>
<sequence>MGSQKFLLICATVAQFLVISIVDSEKPSGSRHIEITTPSETVFTGSTALKLSYRLPLNVKPVGYRLNLTTRVGMPGETNLDYQGIVEIDATVEEATDSIALHSKNLNISKYHVMKHGEEKKFCDIKISVDSERDFLILEQISHRFTIGMYTIAIEYTGQLRLDSRGFSVDYYQDDDGRIRGYAVTHFEPVHARTAFPCFDEPSFKAKFNISITHYKDYSANSNSPKISTSVPDDEGMVTTVFAETPKMSTYLVAFLVSDFESIEDNEGKFRVLARPNAIRNASFALQMGKSIMNELENFTGIPYFDRLRKIDQVAVNRLGESRGMENWGLITYREEVLFHHGDDVGHPDNGKMIALLIAHEFAHQWFGNLVSPKWWKYTWLKEGFATFFESFIIAKIKPEWRTMEYAVIGEIWKGGLEMDGFEGPALNSDSETVEDIKLNFGDISYAKGAAVVRMMQHFLTDSIFQRGLQNYLDKKKDDCSDSDDLFQLIDEVAMVNRTLNLASKSTTLGSIMDTWVNRAGYPLITVTRNYKNNSIHLKQECFTLQGTKDSCTNIWNVPISYSSPKDMDFNNTTAQVWLTDESATINVDVTPRDWILLNKQATGYYRVNYDETNWHLIIKYLKSSEKSRNSIHVLNRAKLIDDAFALLRAGKLSLSILLELITVWENETDDISWIPAIDVVWWLNRRLGFTGYHKSFKEYFRRIKETMNVQLIETIKKVTELDLVTDTSPAMRSIFFPHKDCSDDHDLRNLLQWIVDKNSSSSPMIPCCDYRKASDDQYNQIASYITQNNTISDSSFQDKVLCLSNPKVLRDYLSFTARNNSQPQRPNESPTSGILDVPEMDFIIIRLLKILRNTLNKPDALIDFVSAAFTTRIQLNKLKEINEGEKGLQKSWTATIVAKAEKRVRWLEENQKILIDWTQEIDQKLKTKL</sequence>
<dbReference type="EMBL" id="CM056744">
    <property type="protein sequence ID" value="KAJ8664407.1"/>
    <property type="molecule type" value="Genomic_DNA"/>
</dbReference>
<evidence type="ECO:0000313" key="2">
    <source>
        <dbReference type="Proteomes" id="UP001239111"/>
    </source>
</evidence>
<gene>
    <name evidence="1" type="ORF">QAD02_006069</name>
</gene>
<dbReference type="Proteomes" id="UP001239111">
    <property type="component" value="Chromosome 4"/>
</dbReference>
<name>A0ACC2N245_9HYME</name>
<reference evidence="1" key="1">
    <citation type="submission" date="2023-04" db="EMBL/GenBank/DDBJ databases">
        <title>A chromosome-level genome assembly of the parasitoid wasp Eretmocerus hayati.</title>
        <authorList>
            <person name="Zhong Y."/>
            <person name="Liu S."/>
            <person name="Liu Y."/>
        </authorList>
    </citation>
    <scope>NUCLEOTIDE SEQUENCE</scope>
    <source>
        <strain evidence="1">ZJU_SS_LIU_2023</strain>
    </source>
</reference>
<protein>
    <submittedName>
        <fullName evidence="1">Uncharacterized protein</fullName>
    </submittedName>
</protein>
<organism evidence="1 2">
    <name type="scientific">Eretmocerus hayati</name>
    <dbReference type="NCBI Taxonomy" id="131215"/>
    <lineage>
        <taxon>Eukaryota</taxon>
        <taxon>Metazoa</taxon>
        <taxon>Ecdysozoa</taxon>
        <taxon>Arthropoda</taxon>
        <taxon>Hexapoda</taxon>
        <taxon>Insecta</taxon>
        <taxon>Pterygota</taxon>
        <taxon>Neoptera</taxon>
        <taxon>Endopterygota</taxon>
        <taxon>Hymenoptera</taxon>
        <taxon>Apocrita</taxon>
        <taxon>Proctotrupomorpha</taxon>
        <taxon>Chalcidoidea</taxon>
        <taxon>Aphelinidae</taxon>
        <taxon>Aphelininae</taxon>
        <taxon>Eretmocerus</taxon>
    </lineage>
</organism>
<comment type="caution">
    <text evidence="1">The sequence shown here is derived from an EMBL/GenBank/DDBJ whole genome shotgun (WGS) entry which is preliminary data.</text>
</comment>